<keyword evidence="2" id="KW-1133">Transmembrane helix</keyword>
<accession>A0ABD1B188</accession>
<feature type="coiled-coil region" evidence="1">
    <location>
        <begin position="5"/>
        <end position="32"/>
    </location>
</feature>
<evidence type="ECO:0000256" key="1">
    <source>
        <dbReference type="SAM" id="Coils"/>
    </source>
</evidence>
<keyword evidence="4" id="KW-1185">Reference proteome</keyword>
<evidence type="ECO:0000313" key="3">
    <source>
        <dbReference type="EMBL" id="KAL1212748.1"/>
    </source>
</evidence>
<comment type="caution">
    <text evidence="3">The sequence shown here is derived from an EMBL/GenBank/DDBJ whole genome shotgun (WGS) entry which is preliminary data.</text>
</comment>
<dbReference type="AlphaFoldDB" id="A0ABD1B188"/>
<keyword evidence="2" id="KW-0812">Transmembrane</keyword>
<feature type="transmembrane region" description="Helical" evidence="2">
    <location>
        <begin position="101"/>
        <end position="120"/>
    </location>
</feature>
<organism evidence="3 4">
    <name type="scientific">Cardamine amara subsp. amara</name>
    <dbReference type="NCBI Taxonomy" id="228776"/>
    <lineage>
        <taxon>Eukaryota</taxon>
        <taxon>Viridiplantae</taxon>
        <taxon>Streptophyta</taxon>
        <taxon>Embryophyta</taxon>
        <taxon>Tracheophyta</taxon>
        <taxon>Spermatophyta</taxon>
        <taxon>Magnoliopsida</taxon>
        <taxon>eudicotyledons</taxon>
        <taxon>Gunneridae</taxon>
        <taxon>Pentapetalae</taxon>
        <taxon>rosids</taxon>
        <taxon>malvids</taxon>
        <taxon>Brassicales</taxon>
        <taxon>Brassicaceae</taxon>
        <taxon>Cardamineae</taxon>
        <taxon>Cardamine</taxon>
    </lineage>
</organism>
<dbReference type="EMBL" id="JBANAX010000362">
    <property type="protein sequence ID" value="KAL1212748.1"/>
    <property type="molecule type" value="Genomic_DNA"/>
</dbReference>
<keyword evidence="2" id="KW-0472">Membrane</keyword>
<evidence type="ECO:0000256" key="2">
    <source>
        <dbReference type="SAM" id="Phobius"/>
    </source>
</evidence>
<sequence>MVHQKSFLQQRISKATESLRKLRRENKELEMKELMFGCMSGKYSVAHINKNALPDLHCAIEQQLKEINRRREILTTNDVPPPSPLAGAGAVWVRVRVRVRVLVLVLVLLQQLISCLCLWLR</sequence>
<reference evidence="3 4" key="1">
    <citation type="submission" date="2024-04" db="EMBL/GenBank/DDBJ databases">
        <title>Genome assembly C_amara_ONT_v2.</title>
        <authorList>
            <person name="Yant L."/>
            <person name="Moore C."/>
            <person name="Slenker M."/>
        </authorList>
    </citation>
    <scope>NUCLEOTIDE SEQUENCE [LARGE SCALE GENOMIC DNA]</scope>
    <source>
        <tissue evidence="3">Leaf</tissue>
    </source>
</reference>
<dbReference type="Proteomes" id="UP001558713">
    <property type="component" value="Unassembled WGS sequence"/>
</dbReference>
<name>A0ABD1B188_CARAN</name>
<evidence type="ECO:0000313" key="4">
    <source>
        <dbReference type="Proteomes" id="UP001558713"/>
    </source>
</evidence>
<proteinExistence type="predicted"/>
<protein>
    <submittedName>
        <fullName evidence="3">Agamous-like MADS-box protein AGL80</fullName>
    </submittedName>
</protein>
<keyword evidence="1" id="KW-0175">Coiled coil</keyword>
<gene>
    <name evidence="3" type="ORF">V5N11_021302</name>
</gene>